<dbReference type="EC" id="3.2.2.27" evidence="4 9"/>
<dbReference type="NCBIfam" id="NF003588">
    <property type="entry name" value="PRK05254.1-1"/>
    <property type="match status" value="1"/>
</dbReference>
<dbReference type="GO" id="GO:0097510">
    <property type="term" value="P:base-excision repair, AP site formation via deaminated base removal"/>
    <property type="evidence" value="ECO:0007669"/>
    <property type="project" value="TreeGrafter"/>
</dbReference>
<evidence type="ECO:0000313" key="14">
    <source>
        <dbReference type="Proteomes" id="UP000294462"/>
    </source>
</evidence>
<keyword evidence="14" id="KW-1185">Reference proteome</keyword>
<dbReference type="InterPro" id="IPR005122">
    <property type="entry name" value="Uracil-DNA_glycosylase-like"/>
</dbReference>
<evidence type="ECO:0000256" key="3">
    <source>
        <dbReference type="ARBA" id="ARBA00008184"/>
    </source>
</evidence>
<feature type="active site" description="Proton acceptor" evidence="9 10">
    <location>
        <position position="64"/>
    </location>
</feature>
<reference evidence="13 14" key="1">
    <citation type="submission" date="2019-02" db="EMBL/GenBank/DDBJ databases">
        <authorList>
            <person name="Manzano-Marin A."/>
            <person name="Manzano-Marin A."/>
        </authorList>
    </citation>
    <scope>NUCLEOTIDE SEQUENCE [LARGE SCALE GENOMIC DNA]</scope>
    <source>
        <strain evidence="13 14">ErCipseudotaxifoliae</strain>
    </source>
</reference>
<gene>
    <name evidence="9 13" type="primary">ung</name>
    <name evidence="13" type="ORF">ERCIPSTX3056_474</name>
</gene>
<dbReference type="AlphaFoldDB" id="A0A451DKJ6"/>
<dbReference type="PANTHER" id="PTHR11264:SF0">
    <property type="entry name" value="URACIL-DNA GLYCOSYLASE"/>
    <property type="match status" value="1"/>
</dbReference>
<keyword evidence="13" id="KW-0326">Glycosidase</keyword>
<evidence type="ECO:0000256" key="5">
    <source>
        <dbReference type="ARBA" id="ARBA00018429"/>
    </source>
</evidence>
<dbReference type="NCBIfam" id="NF003592">
    <property type="entry name" value="PRK05254.1-5"/>
    <property type="match status" value="1"/>
</dbReference>
<dbReference type="KEGG" id="ehd:ERCIPSTX3056_474"/>
<dbReference type="InterPro" id="IPR036895">
    <property type="entry name" value="Uracil-DNA_glycosylase-like_sf"/>
</dbReference>
<dbReference type="NCBIfam" id="TIGR00628">
    <property type="entry name" value="ung"/>
    <property type="match status" value="1"/>
</dbReference>
<organism evidence="13 14">
    <name type="scientific">Candidatus Erwinia haradaeae</name>
    <dbReference type="NCBI Taxonomy" id="1922217"/>
    <lineage>
        <taxon>Bacteria</taxon>
        <taxon>Pseudomonadati</taxon>
        <taxon>Pseudomonadota</taxon>
        <taxon>Gammaproteobacteria</taxon>
        <taxon>Enterobacterales</taxon>
        <taxon>Erwiniaceae</taxon>
        <taxon>Erwinia</taxon>
    </lineage>
</organism>
<dbReference type="NCBIfam" id="NF003589">
    <property type="entry name" value="PRK05254.1-2"/>
    <property type="match status" value="1"/>
</dbReference>
<dbReference type="Proteomes" id="UP000294462">
    <property type="component" value="Chromosome"/>
</dbReference>
<evidence type="ECO:0000256" key="2">
    <source>
        <dbReference type="ARBA" id="ARBA00002631"/>
    </source>
</evidence>
<dbReference type="InterPro" id="IPR018085">
    <property type="entry name" value="Ura-DNA_Glyclase_AS"/>
</dbReference>
<evidence type="ECO:0000256" key="11">
    <source>
        <dbReference type="RuleBase" id="RU003780"/>
    </source>
</evidence>
<accession>A0A451DKJ6</accession>
<dbReference type="EMBL" id="LR217725">
    <property type="protein sequence ID" value="VFP87237.1"/>
    <property type="molecule type" value="Genomic_DNA"/>
</dbReference>
<dbReference type="Gene3D" id="3.40.470.10">
    <property type="entry name" value="Uracil-DNA glycosylase-like domain"/>
    <property type="match status" value="1"/>
</dbReference>
<comment type="subcellular location">
    <subcellularLocation>
        <location evidence="9">Cytoplasm</location>
    </subcellularLocation>
</comment>
<name>A0A451DKJ6_9GAMM</name>
<dbReference type="Pfam" id="PF03167">
    <property type="entry name" value="UDG"/>
    <property type="match status" value="1"/>
</dbReference>
<dbReference type="PANTHER" id="PTHR11264">
    <property type="entry name" value="URACIL-DNA GLYCOSYLASE"/>
    <property type="match status" value="1"/>
</dbReference>
<evidence type="ECO:0000256" key="9">
    <source>
        <dbReference type="HAMAP-Rule" id="MF_00148"/>
    </source>
</evidence>
<proteinExistence type="inferred from homology"/>
<keyword evidence="6 9" id="KW-0227">DNA damage</keyword>
<dbReference type="FunFam" id="3.40.470.10:FF:000001">
    <property type="entry name" value="Uracil-DNA glycosylase"/>
    <property type="match status" value="1"/>
</dbReference>
<evidence type="ECO:0000313" key="13">
    <source>
        <dbReference type="EMBL" id="VFP87237.1"/>
    </source>
</evidence>
<dbReference type="GO" id="GO:0005737">
    <property type="term" value="C:cytoplasm"/>
    <property type="evidence" value="ECO:0007669"/>
    <property type="project" value="UniProtKB-SubCell"/>
</dbReference>
<dbReference type="GO" id="GO:0004844">
    <property type="term" value="F:uracil DNA N-glycosylase activity"/>
    <property type="evidence" value="ECO:0007669"/>
    <property type="project" value="UniProtKB-UniRule"/>
</dbReference>
<dbReference type="RefSeq" id="WP_072666347.1">
    <property type="nucleotide sequence ID" value="NZ_LR217725.1"/>
</dbReference>
<sequence length="226" mass="26017">MMSKITWRDILSSEKEKLYFKNIIDMISRERSAGKIIYPPTYSVFNAFSLTELWEVKIVILGQDPYHGPHQAHGLAFSVPPHIAIPPSLRNIYKELLTDIPGFRVPSHGFLKSWARQGVLLLNTILTVESGKPRSHMHFGWEVFTNRVISVINEYCENIIFLLWGSDAQKRVSLINDKRHYILMASHPSPLSAHRGFFGCSHFSKANQWLNDIGKMTINWFPELLL</sequence>
<evidence type="ECO:0000256" key="1">
    <source>
        <dbReference type="ARBA" id="ARBA00001400"/>
    </source>
</evidence>
<feature type="domain" description="Uracil-DNA glycosylase-like" evidence="12">
    <location>
        <begin position="49"/>
        <end position="210"/>
    </location>
</feature>
<evidence type="ECO:0000256" key="6">
    <source>
        <dbReference type="ARBA" id="ARBA00022763"/>
    </source>
</evidence>
<comment type="function">
    <text evidence="2 9 11">Excises uracil residues from the DNA which can arise as a result of misincorporation of dUMP residues by DNA polymerase or due to deamination of cytosine.</text>
</comment>
<dbReference type="SMART" id="SM00986">
    <property type="entry name" value="UDG"/>
    <property type="match status" value="1"/>
</dbReference>
<keyword evidence="7 9" id="KW-0378">Hydrolase</keyword>
<dbReference type="HAMAP" id="MF_00148">
    <property type="entry name" value="UDG"/>
    <property type="match status" value="1"/>
</dbReference>
<dbReference type="InterPro" id="IPR002043">
    <property type="entry name" value="UDG_fam1"/>
</dbReference>
<evidence type="ECO:0000256" key="7">
    <source>
        <dbReference type="ARBA" id="ARBA00022801"/>
    </source>
</evidence>
<comment type="catalytic activity">
    <reaction evidence="1 9 11">
        <text>Hydrolyzes single-stranded DNA or mismatched double-stranded DNA and polynucleotides, releasing free uracil.</text>
        <dbReference type="EC" id="3.2.2.27"/>
    </reaction>
</comment>
<keyword evidence="8 9" id="KW-0234">DNA repair</keyword>
<evidence type="ECO:0000259" key="12">
    <source>
        <dbReference type="SMART" id="SM00986"/>
    </source>
</evidence>
<dbReference type="SUPFAM" id="SSF52141">
    <property type="entry name" value="Uracil-DNA glycosylase-like"/>
    <property type="match status" value="1"/>
</dbReference>
<comment type="similarity">
    <text evidence="3 9 11">Belongs to the uracil-DNA glycosylase (UDG) superfamily. UNG family.</text>
</comment>
<evidence type="ECO:0000256" key="10">
    <source>
        <dbReference type="PROSITE-ProRule" id="PRU10072"/>
    </source>
</evidence>
<protein>
    <recommendedName>
        <fullName evidence="5 9">Uracil-DNA glycosylase</fullName>
        <shortName evidence="9">UDG</shortName>
        <ecNumber evidence="4 9">3.2.2.27</ecNumber>
    </recommendedName>
</protein>
<evidence type="ECO:0000256" key="4">
    <source>
        <dbReference type="ARBA" id="ARBA00012030"/>
    </source>
</evidence>
<dbReference type="CDD" id="cd10027">
    <property type="entry name" value="UDG-F1-like"/>
    <property type="match status" value="1"/>
</dbReference>
<evidence type="ECO:0000256" key="8">
    <source>
        <dbReference type="ARBA" id="ARBA00023204"/>
    </source>
</evidence>
<keyword evidence="9" id="KW-0963">Cytoplasm</keyword>
<dbReference type="SMART" id="SM00987">
    <property type="entry name" value="UreE_C"/>
    <property type="match status" value="1"/>
</dbReference>
<dbReference type="PROSITE" id="PS00130">
    <property type="entry name" value="U_DNA_GLYCOSYLASE"/>
    <property type="match status" value="1"/>
</dbReference>
<dbReference type="NCBIfam" id="NF003591">
    <property type="entry name" value="PRK05254.1-4"/>
    <property type="match status" value="1"/>
</dbReference>
<dbReference type="OrthoDB" id="9804372at2"/>